<gene>
    <name evidence="3" type="ORF">Poly30_38880</name>
</gene>
<evidence type="ECO:0000313" key="3">
    <source>
        <dbReference type="EMBL" id="QDV08350.1"/>
    </source>
</evidence>
<keyword evidence="4" id="KW-1185">Reference proteome</keyword>
<comment type="similarity">
    <text evidence="1">Belongs to the metallophosphoesterase superfamily. YfcE family.</text>
</comment>
<dbReference type="SUPFAM" id="SSF56300">
    <property type="entry name" value="Metallo-dependent phosphatases"/>
    <property type="match status" value="1"/>
</dbReference>
<dbReference type="CDD" id="cd00838">
    <property type="entry name" value="MPP_superfamily"/>
    <property type="match status" value="1"/>
</dbReference>
<evidence type="ECO:0000313" key="4">
    <source>
        <dbReference type="Proteomes" id="UP000320390"/>
    </source>
</evidence>
<dbReference type="PANTHER" id="PTHR42850">
    <property type="entry name" value="METALLOPHOSPHOESTERASE"/>
    <property type="match status" value="1"/>
</dbReference>
<dbReference type="Pfam" id="PF12850">
    <property type="entry name" value="Metallophos_2"/>
    <property type="match status" value="1"/>
</dbReference>
<reference evidence="3 4" key="1">
    <citation type="submission" date="2019-02" db="EMBL/GenBank/DDBJ databases">
        <title>Deep-cultivation of Planctomycetes and their phenomic and genomic characterization uncovers novel biology.</title>
        <authorList>
            <person name="Wiegand S."/>
            <person name="Jogler M."/>
            <person name="Boedeker C."/>
            <person name="Pinto D."/>
            <person name="Vollmers J."/>
            <person name="Rivas-Marin E."/>
            <person name="Kohn T."/>
            <person name="Peeters S.H."/>
            <person name="Heuer A."/>
            <person name="Rast P."/>
            <person name="Oberbeckmann S."/>
            <person name="Bunk B."/>
            <person name="Jeske O."/>
            <person name="Meyerdierks A."/>
            <person name="Storesund J.E."/>
            <person name="Kallscheuer N."/>
            <person name="Luecker S."/>
            <person name="Lage O.M."/>
            <person name="Pohl T."/>
            <person name="Merkel B.J."/>
            <person name="Hornburger P."/>
            <person name="Mueller R.-W."/>
            <person name="Bruemmer F."/>
            <person name="Labrenz M."/>
            <person name="Spormann A.M."/>
            <person name="Op den Camp H."/>
            <person name="Overmann J."/>
            <person name="Amann R."/>
            <person name="Jetten M.S.M."/>
            <person name="Mascher T."/>
            <person name="Medema M.H."/>
            <person name="Devos D.P."/>
            <person name="Kaster A.-K."/>
            <person name="Ovreas L."/>
            <person name="Rohde M."/>
            <person name="Galperin M.Y."/>
            <person name="Jogler C."/>
        </authorList>
    </citation>
    <scope>NUCLEOTIDE SEQUENCE [LARGE SCALE GENOMIC DNA]</scope>
    <source>
        <strain evidence="3 4">Poly30</strain>
    </source>
</reference>
<organism evidence="3 4">
    <name type="scientific">Saltatorellus ferox</name>
    <dbReference type="NCBI Taxonomy" id="2528018"/>
    <lineage>
        <taxon>Bacteria</taxon>
        <taxon>Pseudomonadati</taxon>
        <taxon>Planctomycetota</taxon>
        <taxon>Planctomycetia</taxon>
        <taxon>Planctomycetia incertae sedis</taxon>
        <taxon>Saltatorellus</taxon>
    </lineage>
</organism>
<dbReference type="EMBL" id="CP036434">
    <property type="protein sequence ID" value="QDV08350.1"/>
    <property type="molecule type" value="Genomic_DNA"/>
</dbReference>
<dbReference type="GO" id="GO:0016791">
    <property type="term" value="F:phosphatase activity"/>
    <property type="evidence" value="ECO:0007669"/>
    <property type="project" value="TreeGrafter"/>
</dbReference>
<dbReference type="RefSeq" id="WP_419190382.1">
    <property type="nucleotide sequence ID" value="NZ_CP036434.1"/>
</dbReference>
<evidence type="ECO:0000256" key="1">
    <source>
        <dbReference type="ARBA" id="ARBA00008950"/>
    </source>
</evidence>
<name>A0A518EW92_9BACT</name>
<dbReference type="InterPro" id="IPR024654">
    <property type="entry name" value="Calcineurin-like_PHP_lpxH"/>
</dbReference>
<evidence type="ECO:0000259" key="2">
    <source>
        <dbReference type="Pfam" id="PF12850"/>
    </source>
</evidence>
<accession>A0A518EW92</accession>
<sequence length="253" mass="28435">MKLALVSDLHSNKEAADAVFAHIRAQGIQTMICLGDIVGYGPDPEHCVDLVRGHAEVTVLGNHDEALFHDAADFNPHARLAIDWTRDRLRPRWWSSSERKSRWRWLSQLPHRHTMGRYSFVHGSTRDPVREYVLSTDGFLNPAKLRGIFDSFEGVAFCGHTHHPGIHSEDLRFQGLEGADELTVALPEGHKFIVNVGSVGQPRDGDNRACYAVVTEEAVTWHRVAYDYRATMDKIMATGALHEILARRLALGK</sequence>
<proteinExistence type="inferred from homology"/>
<dbReference type="InterPro" id="IPR011152">
    <property type="entry name" value="Pesterase_MJ0912"/>
</dbReference>
<dbReference type="GO" id="GO:0005737">
    <property type="term" value="C:cytoplasm"/>
    <property type="evidence" value="ECO:0007669"/>
    <property type="project" value="TreeGrafter"/>
</dbReference>
<dbReference type="PANTHER" id="PTHR42850:SF2">
    <property type="entry name" value="BLL5683 PROTEIN"/>
    <property type="match status" value="1"/>
</dbReference>
<feature type="domain" description="Calcineurin-like phosphoesterase" evidence="2">
    <location>
        <begin position="1"/>
        <end position="216"/>
    </location>
</feature>
<dbReference type="Gene3D" id="3.60.21.10">
    <property type="match status" value="1"/>
</dbReference>
<dbReference type="PIRSF" id="PIRSF000883">
    <property type="entry name" value="Pesterase_MJ0912"/>
    <property type="match status" value="1"/>
</dbReference>
<dbReference type="Proteomes" id="UP000320390">
    <property type="component" value="Chromosome"/>
</dbReference>
<dbReference type="InterPro" id="IPR029052">
    <property type="entry name" value="Metallo-depent_PP-like"/>
</dbReference>
<dbReference type="AlphaFoldDB" id="A0A518EW92"/>
<dbReference type="InterPro" id="IPR050126">
    <property type="entry name" value="Ap4A_hydrolase"/>
</dbReference>
<protein>
    <submittedName>
        <fullName evidence="3">Phosphodiesterase</fullName>
    </submittedName>
</protein>